<dbReference type="KEGG" id="slp:Slip_0886"/>
<reference evidence="1 2" key="2">
    <citation type="journal article" date="2010" name="Stand. Genomic Sci.">
        <title>Complete genome sequence of Syntrophothermus lipocalidus type strain (TGB-C1).</title>
        <authorList>
            <person name="Djao O.D."/>
            <person name="Zhang X."/>
            <person name="Lucas S."/>
            <person name="Lapidus A."/>
            <person name="Del Rio T.G."/>
            <person name="Nolan M."/>
            <person name="Tice H."/>
            <person name="Cheng J.F."/>
            <person name="Han C."/>
            <person name="Tapia R."/>
            <person name="Goodwin L."/>
            <person name="Pitluck S."/>
            <person name="Liolios K."/>
            <person name="Ivanova N."/>
            <person name="Mavromatis K."/>
            <person name="Mikhailova N."/>
            <person name="Ovchinnikova G."/>
            <person name="Pati A."/>
            <person name="Brambilla E."/>
            <person name="Chen A."/>
            <person name="Palaniappan K."/>
            <person name="Land M."/>
            <person name="Hauser L."/>
            <person name="Chang Y.J."/>
            <person name="Jeffries C.D."/>
            <person name="Rohde M."/>
            <person name="Sikorski J."/>
            <person name="Spring S."/>
            <person name="Goker M."/>
            <person name="Detter J.C."/>
            <person name="Woyke T."/>
            <person name="Bristow J."/>
            <person name="Eisen J.A."/>
            <person name="Markowitz V."/>
            <person name="Hugenholtz P."/>
            <person name="Kyrpides N.C."/>
            <person name="Klenk H.P."/>
        </authorList>
    </citation>
    <scope>NUCLEOTIDE SEQUENCE [LARGE SCALE GENOMIC DNA]</scope>
    <source>
        <strain evidence="2">DSM 12680 / TGB-C1</strain>
    </source>
</reference>
<organism evidence="1 2">
    <name type="scientific">Syntrophothermus lipocalidus (strain DSM 12680 / TGB-C1)</name>
    <dbReference type="NCBI Taxonomy" id="643648"/>
    <lineage>
        <taxon>Bacteria</taxon>
        <taxon>Bacillati</taxon>
        <taxon>Bacillota</taxon>
        <taxon>Clostridia</taxon>
        <taxon>Eubacteriales</taxon>
        <taxon>Syntrophomonadaceae</taxon>
        <taxon>Syntrophothermus</taxon>
    </lineage>
</organism>
<keyword evidence="2" id="KW-1185">Reference proteome</keyword>
<gene>
    <name evidence="1" type="ordered locus">Slip_0886</name>
</gene>
<dbReference type="HOGENOM" id="CLU_1453732_0_0_9"/>
<dbReference type="AlphaFoldDB" id="D7CLT1"/>
<dbReference type="Proteomes" id="UP000000378">
    <property type="component" value="Chromosome"/>
</dbReference>
<proteinExistence type="predicted"/>
<accession>D7CLT1</accession>
<evidence type="ECO:0000313" key="1">
    <source>
        <dbReference type="EMBL" id="ADI01666.1"/>
    </source>
</evidence>
<dbReference type="STRING" id="643648.Slip_0886"/>
<evidence type="ECO:0000313" key="2">
    <source>
        <dbReference type="Proteomes" id="UP000000378"/>
    </source>
</evidence>
<name>D7CLT1_SYNLT</name>
<dbReference type="EMBL" id="CP002048">
    <property type="protein sequence ID" value="ADI01666.1"/>
    <property type="molecule type" value="Genomic_DNA"/>
</dbReference>
<protein>
    <submittedName>
        <fullName evidence="1">Uncharacterized protein</fullName>
    </submittedName>
</protein>
<sequence>MGNKNQGPGSVFIVHCFSIEQPAFRFSYRNTRLVITRLRFEFSRIYGKMLITGTGTMAQRLFVTTGQAFALREAPVVAITGKKAMIGPGDDDRRSGKEMEEYKGLSGALTDSRIGTVDKLRLGVIAAQVKRTRDPARLREILEQNRDLVQRLIKKGVVSSQQVEEAEKKLKEMEAKGELCDLSSFL</sequence>
<reference evidence="2" key="1">
    <citation type="journal article" date="2010" name="Stand. Genomic Sci.">
        <title>Complete genome sequence of Syntrophothermus lipocalidus type strain (TGB-C1T).</title>
        <authorList>
            <consortium name="US DOE Joint Genome Institute (JGI-PGF)"/>
            <person name="Djao O."/>
            <person name="Zhang X."/>
            <person name="Lucas S."/>
            <person name="Lapidus A."/>
            <person name="Glavina Del Rio T."/>
            <person name="Nolan M."/>
            <person name="Tice H."/>
            <person name="Cheng J."/>
            <person name="Han C."/>
            <person name="Tapia R."/>
            <person name="Goodwin L."/>
            <person name="Pitluck S."/>
            <person name="Liolios K."/>
            <person name="Ivanova N."/>
            <person name="Mavromatis K."/>
            <person name="Mikhailova N."/>
            <person name="Ovchinnikova G."/>
            <person name="Pati A."/>
            <person name="Brambilla E."/>
            <person name="Chen A."/>
            <person name="Palaniappan K."/>
            <person name="Land M."/>
            <person name="Hauser L."/>
            <person name="Chang Y."/>
            <person name="Jeffries C."/>
            <person name="Rohde M."/>
            <person name="Sikorski J."/>
            <person name="Spring S."/>
            <person name="Goker M."/>
            <person name="Detter J."/>
            <person name="Woyke T."/>
            <person name="Bristow J."/>
            <person name="Eisen J."/>
            <person name="Markowitz V."/>
            <person name="Hugenholtz P."/>
            <person name="Kyrpides N."/>
            <person name="Klenk H."/>
        </authorList>
    </citation>
    <scope>NUCLEOTIDE SEQUENCE [LARGE SCALE GENOMIC DNA]</scope>
    <source>
        <strain evidence="2">DSM 12680 / TGB-C1</strain>
    </source>
</reference>